<dbReference type="Gene3D" id="3.40.50.2300">
    <property type="match status" value="1"/>
</dbReference>
<dbReference type="EMBL" id="JAUOZS010000001">
    <property type="protein sequence ID" value="MDT8899783.1"/>
    <property type="molecule type" value="Genomic_DNA"/>
</dbReference>
<dbReference type="InterPro" id="IPR011006">
    <property type="entry name" value="CheY-like_superfamily"/>
</dbReference>
<keyword evidence="10" id="KW-1185">Reference proteome</keyword>
<dbReference type="InterPro" id="IPR001789">
    <property type="entry name" value="Sig_transdc_resp-reg_receiver"/>
</dbReference>
<accession>A0ABU3NSI6</accession>
<dbReference type="Proteomes" id="UP001254848">
    <property type="component" value="Unassembled WGS sequence"/>
</dbReference>
<dbReference type="Gene3D" id="1.10.10.10">
    <property type="entry name" value="Winged helix-like DNA-binding domain superfamily/Winged helix DNA-binding domain"/>
    <property type="match status" value="1"/>
</dbReference>
<keyword evidence="1 5" id="KW-0597">Phosphoprotein</keyword>
<dbReference type="SMART" id="SM00448">
    <property type="entry name" value="REC"/>
    <property type="match status" value="1"/>
</dbReference>
<evidence type="ECO:0000256" key="1">
    <source>
        <dbReference type="ARBA" id="ARBA00022553"/>
    </source>
</evidence>
<evidence type="ECO:0000256" key="3">
    <source>
        <dbReference type="ARBA" id="ARBA00023125"/>
    </source>
</evidence>
<proteinExistence type="predicted"/>
<dbReference type="Gene3D" id="6.10.250.690">
    <property type="match status" value="1"/>
</dbReference>
<dbReference type="CDD" id="cd00383">
    <property type="entry name" value="trans_reg_C"/>
    <property type="match status" value="1"/>
</dbReference>
<evidence type="ECO:0000259" key="8">
    <source>
        <dbReference type="PROSITE" id="PS51755"/>
    </source>
</evidence>
<dbReference type="InterPro" id="IPR039420">
    <property type="entry name" value="WalR-like"/>
</dbReference>
<organism evidence="9 10">
    <name type="scientific">Anaeroselena agilis</name>
    <dbReference type="NCBI Taxonomy" id="3063788"/>
    <lineage>
        <taxon>Bacteria</taxon>
        <taxon>Bacillati</taxon>
        <taxon>Bacillota</taxon>
        <taxon>Negativicutes</taxon>
        <taxon>Acetonemataceae</taxon>
        <taxon>Anaeroselena</taxon>
    </lineage>
</organism>
<dbReference type="PANTHER" id="PTHR48111">
    <property type="entry name" value="REGULATOR OF RPOS"/>
    <property type="match status" value="1"/>
</dbReference>
<dbReference type="Pfam" id="PF00486">
    <property type="entry name" value="Trans_reg_C"/>
    <property type="match status" value="1"/>
</dbReference>
<dbReference type="RefSeq" id="WP_413782418.1">
    <property type="nucleotide sequence ID" value="NZ_JAUOZS010000001.1"/>
</dbReference>
<dbReference type="SUPFAM" id="SSF52172">
    <property type="entry name" value="CheY-like"/>
    <property type="match status" value="1"/>
</dbReference>
<reference evidence="9 10" key="1">
    <citation type="submission" date="2023-07" db="EMBL/GenBank/DDBJ databases">
        <title>The novel representative of Negativicutes class, Anaeroselena agilis gen. nov. sp. nov.</title>
        <authorList>
            <person name="Prokofeva M.I."/>
            <person name="Elcheninov A.G."/>
            <person name="Klyukina A."/>
            <person name="Kublanov I.V."/>
            <person name="Frolov E.N."/>
            <person name="Podosokorskaya O.A."/>
        </authorList>
    </citation>
    <scope>NUCLEOTIDE SEQUENCE [LARGE SCALE GENOMIC DNA]</scope>
    <source>
        <strain evidence="9 10">4137-cl</strain>
    </source>
</reference>
<evidence type="ECO:0000259" key="7">
    <source>
        <dbReference type="PROSITE" id="PS50110"/>
    </source>
</evidence>
<name>A0ABU3NSI6_9FIRM</name>
<dbReference type="PANTHER" id="PTHR48111:SF4">
    <property type="entry name" value="DNA-BINDING DUAL TRANSCRIPTIONAL REGULATOR OMPR"/>
    <property type="match status" value="1"/>
</dbReference>
<dbReference type="InterPro" id="IPR001867">
    <property type="entry name" value="OmpR/PhoB-type_DNA-bd"/>
</dbReference>
<protein>
    <submittedName>
        <fullName evidence="9">Response regulator transcription factor</fullName>
    </submittedName>
</protein>
<dbReference type="InterPro" id="IPR016032">
    <property type="entry name" value="Sig_transdc_resp-reg_C-effctor"/>
</dbReference>
<dbReference type="SMART" id="SM00862">
    <property type="entry name" value="Trans_reg_C"/>
    <property type="match status" value="1"/>
</dbReference>
<feature type="domain" description="OmpR/PhoB-type" evidence="8">
    <location>
        <begin position="146"/>
        <end position="245"/>
    </location>
</feature>
<keyword evidence="3 6" id="KW-0238">DNA-binding</keyword>
<evidence type="ECO:0000313" key="10">
    <source>
        <dbReference type="Proteomes" id="UP001254848"/>
    </source>
</evidence>
<evidence type="ECO:0000256" key="6">
    <source>
        <dbReference type="PROSITE-ProRule" id="PRU01091"/>
    </source>
</evidence>
<keyword evidence="4" id="KW-0804">Transcription</keyword>
<dbReference type="PROSITE" id="PS50110">
    <property type="entry name" value="RESPONSE_REGULATORY"/>
    <property type="match status" value="1"/>
</dbReference>
<dbReference type="SUPFAM" id="SSF46894">
    <property type="entry name" value="C-terminal effector domain of the bipartite response regulators"/>
    <property type="match status" value="1"/>
</dbReference>
<feature type="domain" description="Response regulatory" evidence="7">
    <location>
        <begin position="20"/>
        <end position="133"/>
    </location>
</feature>
<dbReference type="InterPro" id="IPR036388">
    <property type="entry name" value="WH-like_DNA-bd_sf"/>
</dbReference>
<evidence type="ECO:0000256" key="4">
    <source>
        <dbReference type="ARBA" id="ARBA00023163"/>
    </source>
</evidence>
<comment type="caution">
    <text evidence="9">The sequence shown here is derived from an EMBL/GenBank/DDBJ whole genome shotgun (WGS) entry which is preliminary data.</text>
</comment>
<feature type="DNA-binding region" description="OmpR/PhoB-type" evidence="6">
    <location>
        <begin position="146"/>
        <end position="245"/>
    </location>
</feature>
<feature type="modified residue" description="4-aspartylphosphate" evidence="5">
    <location>
        <position position="69"/>
    </location>
</feature>
<sequence>MVLLDKSFVKEAFAIMGGYTALVVDDDENINGLLTEYLAGYGFRTLAAYDGEEALRAFACGKPDIIVLDIMLPKLDGIEVCRQIRRTSDVPILMLTARGDESDKLVGLELGADDYITKPFSPREIAVRLKAILRRCGGKAAGAGGKDRLVYGSLVVDREACSVRADDEVVNLTATEFKIFEALAEQPGRVFNRMQIATKAQGTYFEGCERTIDAHIKNIRQKLSAALPGQRFIETVRSMGYKFERRAR</sequence>
<evidence type="ECO:0000313" key="9">
    <source>
        <dbReference type="EMBL" id="MDT8899783.1"/>
    </source>
</evidence>
<evidence type="ECO:0000256" key="2">
    <source>
        <dbReference type="ARBA" id="ARBA00023015"/>
    </source>
</evidence>
<evidence type="ECO:0000256" key="5">
    <source>
        <dbReference type="PROSITE-ProRule" id="PRU00169"/>
    </source>
</evidence>
<keyword evidence="2" id="KW-0805">Transcription regulation</keyword>
<dbReference type="PROSITE" id="PS51755">
    <property type="entry name" value="OMPR_PHOB"/>
    <property type="match status" value="1"/>
</dbReference>
<dbReference type="Pfam" id="PF00072">
    <property type="entry name" value="Response_reg"/>
    <property type="match status" value="1"/>
</dbReference>
<gene>
    <name evidence="9" type="ORF">Q4T40_00785</name>
</gene>